<dbReference type="PANTHER" id="PTHR13650:SF0">
    <property type="entry name" value="SPATACSIN"/>
    <property type="match status" value="1"/>
</dbReference>
<comment type="caution">
    <text evidence="2">The sequence shown here is derived from an EMBL/GenBank/DDBJ whole genome shotgun (WGS) entry which is preliminary data.</text>
</comment>
<sequence>MSINRNVNKLVVVKKLSDVNVCVEDVIRTDLESNNRGFLALQGDGNLLIVVWPNKKITFKVVNDVSDAWWQRGGESEVVVVCDSGALQRYSLHDDTGLSCSLQLSAPSLLALIREKDASIRSLRSPRIWGHNSKYILLQPQSDRLVLLDTNGGGKPTVVAVVRTPPLRAAHLSHSTIIMQPITGSDIYEYSLPTCRLKETISLSLQRSSSEYIEWGSLTCSTSLAMCSLVDSERHLYVANLNQRTPTGKKGGVIRSHVTLCQVIWPANLQPSGITQISLSLSDTSLTVFCSTGGGDSEVAHYLSFELSTSQLSTQHNFAAAAAIIPGTSHQLPDLFLTTDGIAMLIDEESSISSLDSSEVDLGDLVGALQEALKEQNIAKVTEVKAMVEQSLSVFLSSCNHVDGWLDVAEVRAQQFGKLADLLLSHVTLYAQIPNSYSKALALKDLARHHFLALHEEMSNALQYIDSESISQMVLQMAEQTSFYLLSVDQLQLPPEDADHAALQELHQHWAEQPFKDILMDALNTCKLKQAELYLQLKPWIYGSVSTTMVINYCIDIAREKPNIEQQVDILSNMDSSYGDLLKQRLYSSDDLFEITVLGSVLEHWELLTHCESLAVSLVTAVHRTQPDLLTLPPSDWSELVSLGDSSVNTVVGPLTVGQAAHWTPLAIMLLMTDLYAWSSDCEILNHVDSDVLWQYLLHQGDLNNLKKWIFHEFRCEDESEPDHLESPTSGLEDSWTDLNNLSSRKPNLAKFSSTDYDQKSTCSSVIDRSERIGPGLLSGPLYGSELGSSPKSHDEISLDTSSVGTVDPDTWSLHSVDIRQRKPAVWSVQQFRPISQEMINLVLIAKKTFVEVVLNILARFGVFISSEKTNANLLMRRLLVSGAFEKMARFQSIHFCQVSSDEIHAVFLEFFAERNIVSPVFNYVDHFDLDLLNGDIAEKCKMPEWSRLIDVFRQFVESKNKNIIFNLSLENLSLLSSKCQNPEELILPGFLTMLFSPNKTLEDYLSVDMDDTPEDDEEITALTAILSSHQLTPKALVEGLSSKLPYLEGLVHPRIAEPTIDVSLYDLLSGSVPYDIGNLFTWQKENKHGYNENAVLPNFSSEDLIQKHGLRHSVDFLYYLRAARPTYACAAIITSIFVNKSKRKLEEIKNAVYGLALSCWPDRGVCAACVSVLIMTRHDAEPLRLILNIAFQILQMKNEESAKLKWEQRQAQEHLVTTEIREVLLNLCDKDAMSQAAPTLLEMLENAVIIKLSNKFSETVPNHGKSISESEVPENLCIEQMEVLMSSMQLCVDFASFYSVSWPTGILKYLAGRNMWLMFLAVAQVFNTPRLTLLRLTEAFSSIALREHMTFALTHIYYYRDNREPRDKKSKESSRRSTLYDKIGIQPRKEGHKSLSPVTSGDETVRSSSPSDPETSVIDDSLSTGTTDTLAEGGFDTWQAQHGKDIYSILLSCHVKDNPAYELLTAAVALNAPVLAVFAACYDRHNPAAYLAVWLYTQLSGASKRKLHLELLETDAHLNAQCKAFKTGNLIGDKLPYDDIPIEVNNKMSQTSNEMSNTDDDKSETIQCRSCGICILEASWDEVTLLLLSHIAQGSLDSTIEGFKVFYSSCPLLPLLNALQEVSGMGRPAVLSQSMERCCSAMSASKEWPNSSVSSPTWLSDTAVEVIGCALDTHIINVAQQEQLLQAVAAVSQRPPFSCHSINWLQVSQLCSPLGSIREHITFKDILFSFHVGTLKQSAHNMVICLSNKRCFAEALKVAQLTCLPVFTILCAQVRAQFEREKHNITESLASLNDFLMKINGQLESESVPPEMAAGCFVAIGEGIKQHTMRYTCLQYAVIWAHKYRPDSHSSESATEATHFEENDKLQANNIKEKLESDMWTAYIQVMT</sequence>
<dbReference type="InterPro" id="IPR028103">
    <property type="entry name" value="Spatacsin"/>
</dbReference>
<keyword evidence="3" id="KW-1185">Reference proteome</keyword>
<gene>
    <name evidence="2" type="ORF">MNOR_LOCUS25975</name>
</gene>
<dbReference type="GO" id="GO:0030424">
    <property type="term" value="C:axon"/>
    <property type="evidence" value="ECO:0007669"/>
    <property type="project" value="TreeGrafter"/>
</dbReference>
<organism evidence="2 3">
    <name type="scientific">Meganyctiphanes norvegica</name>
    <name type="common">Northern krill</name>
    <name type="synonym">Thysanopoda norvegica</name>
    <dbReference type="NCBI Taxonomy" id="48144"/>
    <lineage>
        <taxon>Eukaryota</taxon>
        <taxon>Metazoa</taxon>
        <taxon>Ecdysozoa</taxon>
        <taxon>Arthropoda</taxon>
        <taxon>Crustacea</taxon>
        <taxon>Multicrustacea</taxon>
        <taxon>Malacostraca</taxon>
        <taxon>Eumalacostraca</taxon>
        <taxon>Eucarida</taxon>
        <taxon>Euphausiacea</taxon>
        <taxon>Euphausiidae</taxon>
        <taxon>Meganyctiphanes</taxon>
    </lineage>
</organism>
<feature type="compositionally biased region" description="Polar residues" evidence="1">
    <location>
        <begin position="1397"/>
        <end position="1415"/>
    </location>
</feature>
<dbReference type="GO" id="GO:0005737">
    <property type="term" value="C:cytoplasm"/>
    <property type="evidence" value="ECO:0007669"/>
    <property type="project" value="TreeGrafter"/>
</dbReference>
<evidence type="ECO:0008006" key="4">
    <source>
        <dbReference type="Google" id="ProtNLM"/>
    </source>
</evidence>
<dbReference type="PANTHER" id="PTHR13650">
    <property type="entry name" value="SPATACSIN"/>
    <property type="match status" value="1"/>
</dbReference>
<evidence type="ECO:0000256" key="1">
    <source>
        <dbReference type="SAM" id="MobiDB-lite"/>
    </source>
</evidence>
<feature type="non-terminal residue" evidence="2">
    <location>
        <position position="1889"/>
    </location>
</feature>
<evidence type="ECO:0000313" key="2">
    <source>
        <dbReference type="EMBL" id="CAL4128119.1"/>
    </source>
</evidence>
<proteinExistence type="predicted"/>
<name>A0AAV2RPF3_MEGNR</name>
<dbReference type="GO" id="GO:0030425">
    <property type="term" value="C:dendrite"/>
    <property type="evidence" value="ECO:0007669"/>
    <property type="project" value="TreeGrafter"/>
</dbReference>
<dbReference type="GO" id="GO:0045202">
    <property type="term" value="C:synapse"/>
    <property type="evidence" value="ECO:0007669"/>
    <property type="project" value="TreeGrafter"/>
</dbReference>
<feature type="region of interest" description="Disordered" evidence="1">
    <location>
        <begin position="1390"/>
        <end position="1425"/>
    </location>
</feature>
<reference evidence="2 3" key="1">
    <citation type="submission" date="2024-05" db="EMBL/GenBank/DDBJ databases">
        <authorList>
            <person name="Wallberg A."/>
        </authorList>
    </citation>
    <scope>NUCLEOTIDE SEQUENCE [LARGE SCALE GENOMIC DNA]</scope>
</reference>
<evidence type="ECO:0000313" key="3">
    <source>
        <dbReference type="Proteomes" id="UP001497623"/>
    </source>
</evidence>
<dbReference type="Proteomes" id="UP001497623">
    <property type="component" value="Unassembled WGS sequence"/>
</dbReference>
<protein>
    <recommendedName>
        <fullName evidence="4">Spatacsin</fullName>
    </recommendedName>
</protein>
<dbReference type="GO" id="GO:0008088">
    <property type="term" value="P:axo-dendritic transport"/>
    <property type="evidence" value="ECO:0007669"/>
    <property type="project" value="TreeGrafter"/>
</dbReference>
<dbReference type="EMBL" id="CAXKWB010025411">
    <property type="protein sequence ID" value="CAL4128119.1"/>
    <property type="molecule type" value="Genomic_DNA"/>
</dbReference>
<dbReference type="GO" id="GO:0048489">
    <property type="term" value="P:synaptic vesicle transport"/>
    <property type="evidence" value="ECO:0007669"/>
    <property type="project" value="TreeGrafter"/>
</dbReference>
<accession>A0AAV2RPF3</accession>
<dbReference type="GO" id="GO:0007268">
    <property type="term" value="P:chemical synaptic transmission"/>
    <property type="evidence" value="ECO:0007669"/>
    <property type="project" value="TreeGrafter"/>
</dbReference>
<dbReference type="GO" id="GO:0007409">
    <property type="term" value="P:axonogenesis"/>
    <property type="evidence" value="ECO:0007669"/>
    <property type="project" value="TreeGrafter"/>
</dbReference>